<reference evidence="2" key="1">
    <citation type="journal article" date="2024" name="Proc. Natl. Acad. Sci. U.S.A.">
        <title>Extraordinary preservation of gene collinearity over three hundred million years revealed in homosporous lycophytes.</title>
        <authorList>
            <person name="Li C."/>
            <person name="Wickell D."/>
            <person name="Kuo L.Y."/>
            <person name="Chen X."/>
            <person name="Nie B."/>
            <person name="Liao X."/>
            <person name="Peng D."/>
            <person name="Ji J."/>
            <person name="Jenkins J."/>
            <person name="Williams M."/>
            <person name="Shu S."/>
            <person name="Plott C."/>
            <person name="Barry K."/>
            <person name="Rajasekar S."/>
            <person name="Grimwood J."/>
            <person name="Han X."/>
            <person name="Sun S."/>
            <person name="Hou Z."/>
            <person name="He W."/>
            <person name="Dai G."/>
            <person name="Sun C."/>
            <person name="Schmutz J."/>
            <person name="Leebens-Mack J.H."/>
            <person name="Li F.W."/>
            <person name="Wang L."/>
        </authorList>
    </citation>
    <scope>NUCLEOTIDE SEQUENCE [LARGE SCALE GENOMIC DNA]</scope>
    <source>
        <strain evidence="2">cv. PW_Plant_1</strain>
    </source>
</reference>
<accession>A0ACC2B4D9</accession>
<protein>
    <submittedName>
        <fullName evidence="1">Uncharacterized protein</fullName>
    </submittedName>
</protein>
<proteinExistence type="predicted"/>
<name>A0ACC2B4D9_DIPCM</name>
<gene>
    <name evidence="1" type="ORF">O6H91_17G014400</name>
</gene>
<organism evidence="1 2">
    <name type="scientific">Diphasiastrum complanatum</name>
    <name type="common">Issler's clubmoss</name>
    <name type="synonym">Lycopodium complanatum</name>
    <dbReference type="NCBI Taxonomy" id="34168"/>
    <lineage>
        <taxon>Eukaryota</taxon>
        <taxon>Viridiplantae</taxon>
        <taxon>Streptophyta</taxon>
        <taxon>Embryophyta</taxon>
        <taxon>Tracheophyta</taxon>
        <taxon>Lycopodiopsida</taxon>
        <taxon>Lycopodiales</taxon>
        <taxon>Lycopodiaceae</taxon>
        <taxon>Lycopodioideae</taxon>
        <taxon>Diphasiastrum</taxon>
    </lineage>
</organism>
<keyword evidence="2" id="KW-1185">Reference proteome</keyword>
<dbReference type="EMBL" id="CM055108">
    <property type="protein sequence ID" value="KAJ7524625.1"/>
    <property type="molecule type" value="Genomic_DNA"/>
</dbReference>
<sequence>MCAAAAAMESYRNIFFSQEAYPSIDFTLLDRPSGSTVPASHSTAALLPDLHNPDSAFPSFELLNGNGVYSLGGLRVAAEAYPLEDGDFRPELQEFHARLKERLVQSHLVKMQDGRAGNFNLGLPSSHLQFPVEAHRPVSNAHVCSNQAIERAQMQMPSSLDETAEVHDFFEPTQITQEQATSASVPHLPWLGMNSRNDQTERGYQMPYKSEAPNARNWIGNRLRNHESSNHLSFQSSSGISSQPANNDASLKVTHSFLAASGKQSSESERFSNKGISLQSFQSSSNPTVIRSQPRSQPLNFEGLFSSSATQFEKGDASSVEKERVDESRPRGQNVMYNHVQHMKSSGLNQEVMPQEQPSQNYDVLGGQLFPKANLQGGFGQQPEFETAQYWQQHILYQQYIQEMHRQQLILQLQQHSQLSGQQQLQLLLASHNQGFSTQFSQEQDHLKAGAESWQSPYQPYLYQPQNASSNVQWPLTSLSSMQGDTKSLPPGAGISWQQLAPKASPVNSPLINYSYKNRRDDGIVQTANTLPNAQADTDYHYGGIEKQTIDGPMVNRQASYDPNIGPPAYLGVSLGRNSSYDDSQRDKLQLSGEFPFGQIAQDTCLQSANEAKNMNSYYDNDLQSSSQLVDYSTRQQNWAGVGHEGETQVSFFPQSNPRDSSQSSMLGSHFESQEIYEKINSPQSCSELLLGNQSKDLQKVRSHSTGADTLNKTTMKQGSWSVQGMHNLSPRHDEAMNSTHMELGGSNSWSNVQMQETQFQSGNSHQPGPGIKEQGVWNDLSLQNGSPLSGSTLRLFTDFDGRQSVDGSEYNLQQHNSQIVSKSEDEQQFSESRLLQEQNSLQTENSFPLADSTERLHVNWKASSLHQSDVYLDNKLQALLELEEKMNDQLPNQQLFQDATQNGGPFQLTEMDWQNQSRSWDQSLQHAGLHGQAFLPINHSIGRVSKAEIRQRQGHISQNMQLFSKVDSPFQNNEDGFASAGISQSHAAGLEGRTQIVQVADRMQAENFQLSREVIAKRSRGQADVNVQNHSSDMGTNLEAFGVDVRSKERMLNTQNPMCVSQELPLKLWANQNATSKQEFNPQFWRLLLSNAVDNVSGRNQRDGSMFSTISQGGNNADYPQVEQQDDREKLMNMKCSLLESPQKDRYSHSPSDSHAKLQHRLHSPNLSGSVGGSTPPRLSLLSGNLVSSCYNPEVSSAENINFDERLRPETDVQQLLAQQNGQKSITGKQVHYAIGPSQIKEKATSVRTEITPEANQFGYVSGNDPAADPLVFVGVQNSSTVASYSSMSRNTLQLLNKPESLESTSPQMAINQQPIMGPQIESGAISHNVYLSQNRQKQPMSPQHFGLRLGQPSHMVPLTKNGRSSLLSRSSNVDDGSVWPGKESHRHRLPAASCNGASSKDGETRLAQMDLSGEISSHDVTHVFQSMAVTPSPFLQSPEVTNELRNHRIGPAQSAAQFFSASVSHPSPYLDSADHQSFDFASQRGCAEESTFMERPSANSSSNLESNLESNVPISVASQDHISQKKIDAAGSMHQPRLLNDARFSKLLNNFKNSLSGQQRHTLAAEKQFPGVFESFRAPLPRREGTLQLSSMHEKSTQSTREIERRMNSQSSAHLDPRENPITVGHADHASSSRIDKWSNDRAADYSGGNAFKQPMAHLKAREEVQPSALQGHTRMSAMQENTSSVNTVAHMVPSKVQMKMVEQAHLSCMAGEARALQVVQQHMNSQSKNLIQRPLNVGQEVPDLHTASHVDSAPTKKQHSSISGNSEEGGKNLGSIEDEYSFLKGSNQHDAQDPRPQVAPLAGVRKYQHSGPTSMASPFKRPRHGPTMFSDQRLGSGASFIQNKAESQGHSHSPSQSLPKSLYESAQKHSQRQMYAEGALPSGYSERNQNSSLLKQQAPVLLSSSLAVSGHLVEQSFAVLQPSESVGGQIGSGTKEEQNVNVDNQINSGFKGRSNSVDVEQSTHLQGLSSKPAKTITSLAMKRRKECPTPLPWHIAIAQPASSIRTTSDAELQWAATVNRLPEKGDEGVDPRDTNVQFAYRAKQRLRLTTQLMQTIVAPAPATLMQSTTVEGRESGTFTLAKLMLEEVCRLAEGRRRQNDSPSRTDISNGCNVTDLATKQQKPLTGTNFISEAAAKLTDQFKDRIKKLDNRLSRLENLPSSSEIVTEVQRLDKLSITNRLVDRYFDEFAIEETDSLSGGKAAFMVSHGTHKVFPRRYVTAVPMPSKLPDGTQLISL</sequence>
<evidence type="ECO:0000313" key="2">
    <source>
        <dbReference type="Proteomes" id="UP001162992"/>
    </source>
</evidence>
<comment type="caution">
    <text evidence="1">The sequence shown here is derived from an EMBL/GenBank/DDBJ whole genome shotgun (WGS) entry which is preliminary data.</text>
</comment>
<evidence type="ECO:0000313" key="1">
    <source>
        <dbReference type="EMBL" id="KAJ7524625.1"/>
    </source>
</evidence>
<dbReference type="Proteomes" id="UP001162992">
    <property type="component" value="Chromosome 17"/>
</dbReference>